<dbReference type="GeneID" id="96263549"/>
<accession>A0ABS3Y679</accession>
<evidence type="ECO:0000256" key="1">
    <source>
        <dbReference type="SAM" id="SignalP"/>
    </source>
</evidence>
<feature type="signal peptide" evidence="1">
    <location>
        <begin position="1"/>
        <end position="30"/>
    </location>
</feature>
<dbReference type="RefSeq" id="WP_143674812.1">
    <property type="nucleotide sequence ID" value="NZ_JAFFZM010000035.1"/>
</dbReference>
<feature type="chain" id="PRO_5045913594" description="Secreted protein" evidence="1">
    <location>
        <begin position="31"/>
        <end position="127"/>
    </location>
</feature>
<evidence type="ECO:0008006" key="4">
    <source>
        <dbReference type="Google" id="ProtNLM"/>
    </source>
</evidence>
<evidence type="ECO:0000313" key="2">
    <source>
        <dbReference type="EMBL" id="MBO8203173.1"/>
    </source>
</evidence>
<keyword evidence="1" id="KW-0732">Signal</keyword>
<dbReference type="EMBL" id="JAFFZM010000035">
    <property type="protein sequence ID" value="MBO8203173.1"/>
    <property type="molecule type" value="Genomic_DNA"/>
</dbReference>
<comment type="caution">
    <text evidence="2">The sequence shown here is derived from an EMBL/GenBank/DDBJ whole genome shotgun (WGS) entry which is preliminary data.</text>
</comment>
<dbReference type="Proteomes" id="UP000721954">
    <property type="component" value="Unassembled WGS sequence"/>
</dbReference>
<gene>
    <name evidence="2" type="ORF">JW613_33570</name>
</gene>
<evidence type="ECO:0000313" key="3">
    <source>
        <dbReference type="Proteomes" id="UP000721954"/>
    </source>
</evidence>
<keyword evidence="3" id="KW-1185">Reference proteome</keyword>
<proteinExistence type="predicted"/>
<protein>
    <recommendedName>
        <fullName evidence="4">Secreted protein</fullName>
    </recommendedName>
</protein>
<reference evidence="2 3" key="1">
    <citation type="submission" date="2021-02" db="EMBL/GenBank/DDBJ databases">
        <title>Streptomyces spirodelae sp. nov., isolated from duckweed.</title>
        <authorList>
            <person name="Saimee Y."/>
            <person name="Duangmal K."/>
        </authorList>
    </citation>
    <scope>NUCLEOTIDE SEQUENCE [LARGE SCALE GENOMIC DNA]</scope>
    <source>
        <strain evidence="2 3">DSM 42105</strain>
    </source>
</reference>
<name>A0ABS3Y679_9ACTN</name>
<sequence>MLVKKVIARAMAVVLIAAGGLTISAGTAMAHDKTYYWSIGCGVAGVQDCGEARIYKNHRKVASCDMTRDGIVFEVRWTRSDGVNGKNRDSSDPGCDVQTAPAGTYITYFQPCLDMGSYYKCVDRIRA</sequence>
<organism evidence="2 3">
    <name type="scientific">Streptomyces smyrnaeus</name>
    <dbReference type="NCBI Taxonomy" id="1387713"/>
    <lineage>
        <taxon>Bacteria</taxon>
        <taxon>Bacillati</taxon>
        <taxon>Actinomycetota</taxon>
        <taxon>Actinomycetes</taxon>
        <taxon>Kitasatosporales</taxon>
        <taxon>Streptomycetaceae</taxon>
        <taxon>Streptomyces</taxon>
    </lineage>
</organism>